<keyword evidence="2" id="KW-1185">Reference proteome</keyword>
<evidence type="ECO:0000313" key="2">
    <source>
        <dbReference type="Proteomes" id="UP000244224"/>
    </source>
</evidence>
<protein>
    <submittedName>
        <fullName evidence="1">Uncharacterized protein</fullName>
    </submittedName>
</protein>
<comment type="caution">
    <text evidence="1">The sequence shown here is derived from an EMBL/GenBank/DDBJ whole genome shotgun (WGS) entry which is preliminary data.</text>
</comment>
<name>A0A2T6ARU0_9RHOB</name>
<evidence type="ECO:0000313" key="1">
    <source>
        <dbReference type="EMBL" id="PTX46538.1"/>
    </source>
</evidence>
<organism evidence="1 2">
    <name type="scientific">Gemmobacter caeni</name>
    <dbReference type="NCBI Taxonomy" id="589035"/>
    <lineage>
        <taxon>Bacteria</taxon>
        <taxon>Pseudomonadati</taxon>
        <taxon>Pseudomonadota</taxon>
        <taxon>Alphaproteobacteria</taxon>
        <taxon>Rhodobacterales</taxon>
        <taxon>Paracoccaceae</taxon>
        <taxon>Gemmobacter</taxon>
    </lineage>
</organism>
<dbReference type="RefSeq" id="WP_054304593.1">
    <property type="nucleotide sequence ID" value="NZ_QBKP01000016.1"/>
</dbReference>
<gene>
    <name evidence="1" type="ORF">C8N34_11614</name>
</gene>
<accession>A0A2T6ARU0</accession>
<reference evidence="1 2" key="1">
    <citation type="submission" date="2018-04" db="EMBL/GenBank/DDBJ databases">
        <title>Genomic Encyclopedia of Archaeal and Bacterial Type Strains, Phase II (KMG-II): from individual species to whole genera.</title>
        <authorList>
            <person name="Goeker M."/>
        </authorList>
    </citation>
    <scope>NUCLEOTIDE SEQUENCE [LARGE SCALE GENOMIC DNA]</scope>
    <source>
        <strain evidence="1 2">DSM 21823</strain>
    </source>
</reference>
<proteinExistence type="predicted"/>
<dbReference type="EMBL" id="QBKP01000016">
    <property type="protein sequence ID" value="PTX46538.1"/>
    <property type="molecule type" value="Genomic_DNA"/>
</dbReference>
<dbReference type="Proteomes" id="UP000244224">
    <property type="component" value="Unassembled WGS sequence"/>
</dbReference>
<sequence>MGRRATFTEKQIAAAVSAARATDPRAVVEIVTPSGTIRILPESAPAKPADDVEAWFGRDNG</sequence>
<dbReference type="OrthoDB" id="7778365at2"/>
<dbReference type="AlphaFoldDB" id="A0A2T6ARU0"/>